<dbReference type="Proteomes" id="UP000295604">
    <property type="component" value="Unassembled WGS sequence"/>
</dbReference>
<sequence>MGYEDRPSLSASVNKKFAPNAEEDPELPRYSDVIRAVDEPGTSDVVERRLLPLHDWKDLELERLSQFCLPPWDDRTADRGCQMAIRPERPEFSTVLQTPLGQIPPSQVWMHTMQHIQNTILGGGMLESFLRDLPEEPATSSAGNTSPPSDSQLCRGDFQKVLGAVSIILYDKQLQQGPPATVKALDLSDRLKASAKLNSWRFTYDEWIEVSGLSAMVFQHMLLVDYGMEAPPVHLKIHGSDIKGEQRRIELLWTLLTTQGD</sequence>
<reference evidence="2 3" key="1">
    <citation type="submission" date="2018-11" db="EMBL/GenBank/DDBJ databases">
        <title>Genome sequence and assembly of Colletotrichum sidae.</title>
        <authorList>
            <person name="Gan P."/>
            <person name="Shirasu K."/>
        </authorList>
    </citation>
    <scope>NUCLEOTIDE SEQUENCE [LARGE SCALE GENOMIC DNA]</scope>
    <source>
        <strain evidence="2 3">CBS 518.97</strain>
    </source>
</reference>
<keyword evidence="3" id="KW-1185">Reference proteome</keyword>
<organism evidence="2 3">
    <name type="scientific">Colletotrichum sidae</name>
    <dbReference type="NCBI Taxonomy" id="1347389"/>
    <lineage>
        <taxon>Eukaryota</taxon>
        <taxon>Fungi</taxon>
        <taxon>Dikarya</taxon>
        <taxon>Ascomycota</taxon>
        <taxon>Pezizomycotina</taxon>
        <taxon>Sordariomycetes</taxon>
        <taxon>Hypocreomycetidae</taxon>
        <taxon>Glomerellales</taxon>
        <taxon>Glomerellaceae</taxon>
        <taxon>Colletotrichum</taxon>
        <taxon>Colletotrichum orbiculare species complex</taxon>
    </lineage>
</organism>
<dbReference type="AlphaFoldDB" id="A0A4R8THB9"/>
<name>A0A4R8THB9_9PEZI</name>
<comment type="caution">
    <text evidence="2">The sequence shown here is derived from an EMBL/GenBank/DDBJ whole genome shotgun (WGS) entry which is preliminary data.</text>
</comment>
<accession>A0A4R8THB9</accession>
<feature type="region of interest" description="Disordered" evidence="1">
    <location>
        <begin position="1"/>
        <end position="25"/>
    </location>
</feature>
<evidence type="ECO:0000313" key="3">
    <source>
        <dbReference type="Proteomes" id="UP000295604"/>
    </source>
</evidence>
<protein>
    <submittedName>
        <fullName evidence="2">Uncharacterized protein</fullName>
    </submittedName>
</protein>
<evidence type="ECO:0000313" key="2">
    <source>
        <dbReference type="EMBL" id="TEA17608.1"/>
    </source>
</evidence>
<proteinExistence type="predicted"/>
<gene>
    <name evidence="2" type="ORF">C8034_v012193</name>
</gene>
<evidence type="ECO:0000256" key="1">
    <source>
        <dbReference type="SAM" id="MobiDB-lite"/>
    </source>
</evidence>
<dbReference type="EMBL" id="QAPF01000083">
    <property type="protein sequence ID" value="TEA17608.1"/>
    <property type="molecule type" value="Genomic_DNA"/>
</dbReference>